<comment type="caution">
    <text evidence="1">The sequence shown here is derived from an EMBL/GenBank/DDBJ whole genome shotgun (WGS) entry which is preliminary data.</text>
</comment>
<dbReference type="EMBL" id="CM037622">
    <property type="protein sequence ID" value="KAH8002934.1"/>
    <property type="molecule type" value="Genomic_DNA"/>
</dbReference>
<proteinExistence type="predicted"/>
<evidence type="ECO:0000313" key="1">
    <source>
        <dbReference type="EMBL" id="KAH8002934.1"/>
    </source>
</evidence>
<protein>
    <submittedName>
        <fullName evidence="1">Uncharacterized protein</fullName>
    </submittedName>
</protein>
<accession>A0ACB8FCJ8</accession>
<sequence length="278" mass="31051">MLCSLFPCVACDAPSALPTQLLVKGVHETLVAQRVVPALITLSSDPEISVRIATIPAFGTIMETVTQRELLERVKMQLASFLEDPQYQDQHSLHTEIIKTFGRVGPNAEPRFRDEFVIPHLHKLALVNNQQSMDSKRLDIATHLFEAYSALSCCFISEDLMVSHFLPGLRCLRNDMETLSPEHEDQVWATINSQMYLASAQLLSHEYSDLALGLWGILSSMIKECEQKVENRGVQEPQGSMSIASSLVSEDTKTKFLNKMGQLTTSGAMLANVFQRKK</sequence>
<gene>
    <name evidence="1" type="ORF">K3G42_006579</name>
</gene>
<keyword evidence="2" id="KW-1185">Reference proteome</keyword>
<organism evidence="1 2">
    <name type="scientific">Sphaerodactylus townsendi</name>
    <dbReference type="NCBI Taxonomy" id="933632"/>
    <lineage>
        <taxon>Eukaryota</taxon>
        <taxon>Metazoa</taxon>
        <taxon>Chordata</taxon>
        <taxon>Craniata</taxon>
        <taxon>Vertebrata</taxon>
        <taxon>Euteleostomi</taxon>
        <taxon>Lepidosauria</taxon>
        <taxon>Squamata</taxon>
        <taxon>Bifurcata</taxon>
        <taxon>Gekkota</taxon>
        <taxon>Sphaerodactylidae</taxon>
        <taxon>Sphaerodactylus</taxon>
    </lineage>
</organism>
<name>A0ACB8FCJ8_9SAUR</name>
<evidence type="ECO:0000313" key="2">
    <source>
        <dbReference type="Proteomes" id="UP000827872"/>
    </source>
</evidence>
<dbReference type="Proteomes" id="UP000827872">
    <property type="component" value="Linkage Group LG09"/>
</dbReference>
<reference evidence="1" key="1">
    <citation type="submission" date="2021-08" db="EMBL/GenBank/DDBJ databases">
        <title>The first chromosome-level gecko genome reveals the dynamic sex chromosomes of Neotropical dwarf geckos (Sphaerodactylidae: Sphaerodactylus).</title>
        <authorList>
            <person name="Pinto B.J."/>
            <person name="Keating S.E."/>
            <person name="Gamble T."/>
        </authorList>
    </citation>
    <scope>NUCLEOTIDE SEQUENCE</scope>
    <source>
        <strain evidence="1">TG3544</strain>
    </source>
</reference>